<dbReference type="EC" id="2.3.3.13" evidence="3"/>
<dbReference type="NCBIfam" id="NF002991">
    <property type="entry name" value="PRK03739.1"/>
    <property type="match status" value="1"/>
</dbReference>
<dbReference type="Proteomes" id="UP000183809">
    <property type="component" value="Unassembled WGS sequence"/>
</dbReference>
<comment type="caution">
    <text evidence="7">The sequence shown here is derived from an EMBL/GenBank/DDBJ whole genome shotgun (WGS) entry which is preliminary data.</text>
</comment>
<dbReference type="InterPro" id="IPR013785">
    <property type="entry name" value="Aldolase_TIM"/>
</dbReference>
<dbReference type="EMBL" id="MNUE01000001">
    <property type="protein sequence ID" value="OJD40279.1"/>
    <property type="molecule type" value="Genomic_DNA"/>
</dbReference>
<dbReference type="STRING" id="236234.A0A1J9SIU4"/>
<dbReference type="GO" id="GO:0003852">
    <property type="term" value="F:2-isopropylmalate synthase activity"/>
    <property type="evidence" value="ECO:0007669"/>
    <property type="project" value="UniProtKB-EC"/>
</dbReference>
<proteinExistence type="inferred from homology"/>
<dbReference type="InterPro" id="IPR054692">
    <property type="entry name" value="LeuA-like_post-cat"/>
</dbReference>
<dbReference type="OrthoDB" id="418791at2759"/>
<dbReference type="InterPro" id="IPR002034">
    <property type="entry name" value="AIPM/Hcit_synth_CS"/>
</dbReference>
<protein>
    <recommendedName>
        <fullName evidence="3">2-isopropylmalate synthase</fullName>
        <ecNumber evidence="3">2.3.3.13</ecNumber>
    </recommendedName>
</protein>
<dbReference type="Gene3D" id="3.20.20.70">
    <property type="entry name" value="Aldolase class I"/>
    <property type="match status" value="1"/>
</dbReference>
<comment type="similarity">
    <text evidence="2">Belongs to the alpha-IPM synthase/homocitrate synthase family. LeuA type 2 subfamily.</text>
</comment>
<dbReference type="PROSITE" id="PS00815">
    <property type="entry name" value="AIPM_HOMOCIT_SYNTH_1"/>
    <property type="match status" value="1"/>
</dbReference>
<accession>A0A1J9SIU4</accession>
<dbReference type="PANTHER" id="PTHR46911">
    <property type="match status" value="1"/>
</dbReference>
<evidence type="ECO:0000256" key="4">
    <source>
        <dbReference type="ARBA" id="ARBA00022679"/>
    </source>
</evidence>
<reference evidence="7 8" key="1">
    <citation type="submission" date="2016-10" db="EMBL/GenBank/DDBJ databases">
        <title>Proteomics and genomics reveal pathogen-plant mechanisms compatible with a hemibiotrophic lifestyle of Diplodia corticola.</title>
        <authorList>
            <person name="Fernandes I."/>
            <person name="De Jonge R."/>
            <person name="Van De Peer Y."/>
            <person name="Devreese B."/>
            <person name="Alves A."/>
            <person name="Esteves A.C."/>
        </authorList>
    </citation>
    <scope>NUCLEOTIDE SEQUENCE [LARGE SCALE GENOMIC DNA]</scope>
    <source>
        <strain evidence="7 8">CBS 112549</strain>
    </source>
</reference>
<comment type="catalytic activity">
    <reaction evidence="1">
        <text>3-methyl-2-oxobutanoate + acetyl-CoA + H2O = (2S)-2-isopropylmalate + CoA + H(+)</text>
        <dbReference type="Rhea" id="RHEA:21524"/>
        <dbReference type="ChEBI" id="CHEBI:1178"/>
        <dbReference type="ChEBI" id="CHEBI:11851"/>
        <dbReference type="ChEBI" id="CHEBI:15377"/>
        <dbReference type="ChEBI" id="CHEBI:15378"/>
        <dbReference type="ChEBI" id="CHEBI:57287"/>
        <dbReference type="ChEBI" id="CHEBI:57288"/>
        <dbReference type="EC" id="2.3.3.13"/>
    </reaction>
</comment>
<name>A0A1J9SIU4_9PEZI</name>
<dbReference type="RefSeq" id="XP_020135122.1">
    <property type="nucleotide sequence ID" value="XM_020269963.1"/>
</dbReference>
<dbReference type="Pfam" id="PF00682">
    <property type="entry name" value="HMGL-like"/>
    <property type="match status" value="1"/>
</dbReference>
<dbReference type="SUPFAM" id="SSF89000">
    <property type="entry name" value="post-HMGL domain-like"/>
    <property type="match status" value="1"/>
</dbReference>
<evidence type="ECO:0000256" key="3">
    <source>
        <dbReference type="ARBA" id="ARBA00012973"/>
    </source>
</evidence>
<dbReference type="Gene3D" id="3.30.160.270">
    <property type="match status" value="1"/>
</dbReference>
<evidence type="ECO:0000313" key="8">
    <source>
        <dbReference type="Proteomes" id="UP000183809"/>
    </source>
</evidence>
<dbReference type="GO" id="GO:0009098">
    <property type="term" value="P:L-leucine biosynthetic process"/>
    <property type="evidence" value="ECO:0007669"/>
    <property type="project" value="TreeGrafter"/>
</dbReference>
<dbReference type="PROSITE" id="PS00816">
    <property type="entry name" value="AIPM_HOMOCIT_SYNTH_2"/>
    <property type="match status" value="1"/>
</dbReference>
<dbReference type="GO" id="GO:0005739">
    <property type="term" value="C:mitochondrion"/>
    <property type="evidence" value="ECO:0007669"/>
    <property type="project" value="TreeGrafter"/>
</dbReference>
<keyword evidence="8" id="KW-1185">Reference proteome</keyword>
<evidence type="ECO:0000259" key="6">
    <source>
        <dbReference type="PROSITE" id="PS50991"/>
    </source>
</evidence>
<dbReference type="SUPFAM" id="SSF51569">
    <property type="entry name" value="Aldolase"/>
    <property type="match status" value="1"/>
</dbReference>
<dbReference type="PROSITE" id="PS50991">
    <property type="entry name" value="PYR_CT"/>
    <property type="match status" value="1"/>
</dbReference>
<keyword evidence="4 5" id="KW-0808">Transferase</keyword>
<evidence type="ECO:0000256" key="1">
    <source>
        <dbReference type="ARBA" id="ARBA00000064"/>
    </source>
</evidence>
<evidence type="ECO:0000256" key="2">
    <source>
        <dbReference type="ARBA" id="ARBA00009767"/>
    </source>
</evidence>
<organism evidence="7 8">
    <name type="scientific">Diplodia corticola</name>
    <dbReference type="NCBI Taxonomy" id="236234"/>
    <lineage>
        <taxon>Eukaryota</taxon>
        <taxon>Fungi</taxon>
        <taxon>Dikarya</taxon>
        <taxon>Ascomycota</taxon>
        <taxon>Pezizomycotina</taxon>
        <taxon>Dothideomycetes</taxon>
        <taxon>Dothideomycetes incertae sedis</taxon>
        <taxon>Botryosphaeriales</taxon>
        <taxon>Botryosphaeriaceae</taxon>
        <taxon>Diplodia</taxon>
    </lineage>
</organism>
<feature type="domain" description="Pyruvate carboxyltransferase" evidence="6">
    <location>
        <begin position="33"/>
        <end position="313"/>
    </location>
</feature>
<dbReference type="PANTHER" id="PTHR46911:SF1">
    <property type="entry name" value="2-ISOPROPYLMALATE SYNTHASE"/>
    <property type="match status" value="1"/>
</dbReference>
<gene>
    <name evidence="7" type="ORF">BKCO1_1000553</name>
</gene>
<dbReference type="InterPro" id="IPR000891">
    <property type="entry name" value="PYR_CT"/>
</dbReference>
<dbReference type="AlphaFoldDB" id="A0A1J9SIU4"/>
<dbReference type="Pfam" id="PF22615">
    <property type="entry name" value="IPMS_D2"/>
    <property type="match status" value="1"/>
</dbReference>
<evidence type="ECO:0000313" key="7">
    <source>
        <dbReference type="EMBL" id="OJD40279.1"/>
    </source>
</evidence>
<dbReference type="GeneID" id="31010222"/>
<sequence length="601" mass="65844">MPMLKSPSAKYDTFRPIKLPDRQWPSQSITEAPTWLATDLRDGNQSLEHPMTINQKWKYFQMLVRIGFKEIDVSFPSASDTEFDFTRRIVETPNMALDDVWLQVLSPCKKEHIRRTVDSVTGAKKAILSLYIAASDNFLETIFGMSQQQVLEQAVECVAYARSITKDDPQQQHTRWKLMFSPEAFSDTDLTYSTRLCEAVKEAWGPTEEDPIILNLPATVEMASPNVFADQVELFCRSIPASERSKVVVSLHPHNDRGCAVAASELGIMAGARRVEGCLFGNGERTGNVDLVTLALNLYTQGIDPGIDLSDLKSIKAVFEECTQLRIPTRMPYSGDAVFIAYSGSHQDAISKAFNKMKKNGGSPRWKVPYLAIDPKDIGASYESVIRVNSQSGKGGVAWTLSRHLQIDIDLPKGLQLAFSKTAKSLSETLARTLSPSEISDLFLQTYHVLSKDPRICSAGVANAPAGKTVEAAVFINGKMHRLLGSGKDVLEAVENAFANGVGGGAMRFELHHRTLVAGNGAIRGIAIVECVAGTEKSSWGANISDKADERYLLACLGAALGMVSKPLVNQKVTDIIGRDLGLLNGLRRAKEMQMLTSSEA</sequence>
<evidence type="ECO:0000256" key="5">
    <source>
        <dbReference type="RuleBase" id="RU003523"/>
    </source>
</evidence>
<dbReference type="InterPro" id="IPR036230">
    <property type="entry name" value="LeuA_allosteric_dom_sf"/>
</dbReference>